<keyword evidence="2" id="KW-1185">Reference proteome</keyword>
<reference evidence="1 2" key="1">
    <citation type="submission" date="2019-05" db="EMBL/GenBank/DDBJ databases">
        <title>Another draft genome of Portunus trituberculatus and its Hox gene families provides insights of decapod evolution.</title>
        <authorList>
            <person name="Jeong J.-H."/>
            <person name="Song I."/>
            <person name="Kim S."/>
            <person name="Choi T."/>
            <person name="Kim D."/>
            <person name="Ryu S."/>
            <person name="Kim W."/>
        </authorList>
    </citation>
    <scope>NUCLEOTIDE SEQUENCE [LARGE SCALE GENOMIC DNA]</scope>
    <source>
        <tissue evidence="1">Muscle</tissue>
    </source>
</reference>
<gene>
    <name evidence="1" type="ORF">E2C01_060321</name>
</gene>
<dbReference type="OrthoDB" id="6373033at2759"/>
<evidence type="ECO:0008006" key="3">
    <source>
        <dbReference type="Google" id="ProtNLM"/>
    </source>
</evidence>
<evidence type="ECO:0000313" key="2">
    <source>
        <dbReference type="Proteomes" id="UP000324222"/>
    </source>
</evidence>
<proteinExistence type="predicted"/>
<comment type="caution">
    <text evidence="1">The sequence shown here is derived from an EMBL/GenBank/DDBJ whole genome shotgun (WGS) entry which is preliminary data.</text>
</comment>
<name>A0A5B7H949_PORTR</name>
<sequence>MLTSIKRRKATMIFMDLEKAFEMASAEAILETMTRRGMSGNLLAWTRDFLTHRKAKETFQGIMSKSRTFENGIPPMAAP</sequence>
<dbReference type="Proteomes" id="UP000324222">
    <property type="component" value="Unassembled WGS sequence"/>
</dbReference>
<organism evidence="1 2">
    <name type="scientific">Portunus trituberculatus</name>
    <name type="common">Swimming crab</name>
    <name type="synonym">Neptunus trituberculatus</name>
    <dbReference type="NCBI Taxonomy" id="210409"/>
    <lineage>
        <taxon>Eukaryota</taxon>
        <taxon>Metazoa</taxon>
        <taxon>Ecdysozoa</taxon>
        <taxon>Arthropoda</taxon>
        <taxon>Crustacea</taxon>
        <taxon>Multicrustacea</taxon>
        <taxon>Malacostraca</taxon>
        <taxon>Eumalacostraca</taxon>
        <taxon>Eucarida</taxon>
        <taxon>Decapoda</taxon>
        <taxon>Pleocyemata</taxon>
        <taxon>Brachyura</taxon>
        <taxon>Eubrachyura</taxon>
        <taxon>Portunoidea</taxon>
        <taxon>Portunidae</taxon>
        <taxon>Portuninae</taxon>
        <taxon>Portunus</taxon>
    </lineage>
</organism>
<dbReference type="EMBL" id="VSRR010024400">
    <property type="protein sequence ID" value="MPC66175.1"/>
    <property type="molecule type" value="Genomic_DNA"/>
</dbReference>
<evidence type="ECO:0000313" key="1">
    <source>
        <dbReference type="EMBL" id="MPC66175.1"/>
    </source>
</evidence>
<accession>A0A5B7H949</accession>
<protein>
    <recommendedName>
        <fullName evidence="3">Reverse transcriptase domain-containing protein</fullName>
    </recommendedName>
</protein>
<dbReference type="AlphaFoldDB" id="A0A5B7H949"/>